<dbReference type="Pfam" id="PF06985">
    <property type="entry name" value="HET"/>
    <property type="match status" value="1"/>
</dbReference>
<evidence type="ECO:0000313" key="3">
    <source>
        <dbReference type="Proteomes" id="UP001301958"/>
    </source>
</evidence>
<gene>
    <name evidence="2" type="ORF">QBC38DRAFT_371529</name>
</gene>
<dbReference type="InterPro" id="IPR010730">
    <property type="entry name" value="HET"/>
</dbReference>
<dbReference type="PANTHER" id="PTHR39596">
    <property type="match status" value="1"/>
</dbReference>
<reference evidence="2" key="1">
    <citation type="journal article" date="2023" name="Mol. Phylogenet. Evol.">
        <title>Genome-scale phylogeny and comparative genomics of the fungal order Sordariales.</title>
        <authorList>
            <person name="Hensen N."/>
            <person name="Bonometti L."/>
            <person name="Westerberg I."/>
            <person name="Brannstrom I.O."/>
            <person name="Guillou S."/>
            <person name="Cros-Aarteil S."/>
            <person name="Calhoun S."/>
            <person name="Haridas S."/>
            <person name="Kuo A."/>
            <person name="Mondo S."/>
            <person name="Pangilinan J."/>
            <person name="Riley R."/>
            <person name="LaButti K."/>
            <person name="Andreopoulos B."/>
            <person name="Lipzen A."/>
            <person name="Chen C."/>
            <person name="Yan M."/>
            <person name="Daum C."/>
            <person name="Ng V."/>
            <person name="Clum A."/>
            <person name="Steindorff A."/>
            <person name="Ohm R.A."/>
            <person name="Martin F."/>
            <person name="Silar P."/>
            <person name="Natvig D.O."/>
            <person name="Lalanne C."/>
            <person name="Gautier V."/>
            <person name="Ament-Velasquez S.L."/>
            <person name="Kruys A."/>
            <person name="Hutchinson M.I."/>
            <person name="Powell A.J."/>
            <person name="Barry K."/>
            <person name="Miller A.N."/>
            <person name="Grigoriev I.V."/>
            <person name="Debuchy R."/>
            <person name="Gladieux P."/>
            <person name="Hiltunen Thoren M."/>
            <person name="Johannesson H."/>
        </authorList>
    </citation>
    <scope>NUCLEOTIDE SEQUENCE</scope>
    <source>
        <strain evidence="2">CBS 990.96</strain>
    </source>
</reference>
<name>A0AAN7BIM3_9PEZI</name>
<feature type="domain" description="Heterokaryon incompatibility" evidence="1">
    <location>
        <begin position="118"/>
        <end position="199"/>
    </location>
</feature>
<accession>A0AAN7BIM3</accession>
<keyword evidence="3" id="KW-1185">Reference proteome</keyword>
<dbReference type="AlphaFoldDB" id="A0AAN7BIM3"/>
<dbReference type="EMBL" id="MU865400">
    <property type="protein sequence ID" value="KAK4224181.1"/>
    <property type="molecule type" value="Genomic_DNA"/>
</dbReference>
<evidence type="ECO:0000259" key="1">
    <source>
        <dbReference type="Pfam" id="PF06985"/>
    </source>
</evidence>
<protein>
    <recommendedName>
        <fullName evidence="1">Heterokaryon incompatibility domain-containing protein</fullName>
    </recommendedName>
</protein>
<sequence>MDQGVQRRDNFLAISTYLEERGFASALARRLAGRELRYWTTEEITRTFNQLHVTTDDIKNTELKSFEIRLSKEEIDAGLGPTDFVKPTWDEIVKSASSLGRLCVNKKGKFFIDPPGGYAALSHVWSQGLGADIECRGLHRSLIEQIFEKLAPLNIEWLWMDSLAIPGSGRHLTEVEEKLKSQLINTMADIYRGASQVIIFDALVLRLLSEEAPEVAAIMCCGKWITRIWTYQEVRLAQNAIIVTESGFVSLEAMNRKLSRQFQGEGKRGSQAYNTSPIRPLGRVLDSLLNGGTGSEISLVDVAFACRGREATIRLDYARGLYPLLGLEWEPGLDLQAAMQKIFESRKKEATRLILYYGPPRASDPGWAPAVFSGVRGFATISPGEWKPRGVERGWFTTKPLSMEINKDKELLNRFQLELESESANTDSNHSSNPGPKCWMYVSSATANETPRSLSFFEGAVKEGTAYILCDRPLISRGGPSPEIRRYAIAVVKSESTDNEAWVAFTAKIISTNQDTTGVKNEWLKWLLLHENPTLPGSRD</sequence>
<organism evidence="2 3">
    <name type="scientific">Podospora fimiseda</name>
    <dbReference type="NCBI Taxonomy" id="252190"/>
    <lineage>
        <taxon>Eukaryota</taxon>
        <taxon>Fungi</taxon>
        <taxon>Dikarya</taxon>
        <taxon>Ascomycota</taxon>
        <taxon>Pezizomycotina</taxon>
        <taxon>Sordariomycetes</taxon>
        <taxon>Sordariomycetidae</taxon>
        <taxon>Sordariales</taxon>
        <taxon>Podosporaceae</taxon>
        <taxon>Podospora</taxon>
    </lineage>
</organism>
<evidence type="ECO:0000313" key="2">
    <source>
        <dbReference type="EMBL" id="KAK4224181.1"/>
    </source>
</evidence>
<reference evidence="2" key="2">
    <citation type="submission" date="2023-05" db="EMBL/GenBank/DDBJ databases">
        <authorList>
            <consortium name="Lawrence Berkeley National Laboratory"/>
            <person name="Steindorff A."/>
            <person name="Hensen N."/>
            <person name="Bonometti L."/>
            <person name="Westerberg I."/>
            <person name="Brannstrom I.O."/>
            <person name="Guillou S."/>
            <person name="Cros-Aarteil S."/>
            <person name="Calhoun S."/>
            <person name="Haridas S."/>
            <person name="Kuo A."/>
            <person name="Mondo S."/>
            <person name="Pangilinan J."/>
            <person name="Riley R."/>
            <person name="Labutti K."/>
            <person name="Andreopoulos B."/>
            <person name="Lipzen A."/>
            <person name="Chen C."/>
            <person name="Yanf M."/>
            <person name="Daum C."/>
            <person name="Ng V."/>
            <person name="Clum A."/>
            <person name="Ohm R."/>
            <person name="Martin F."/>
            <person name="Silar P."/>
            <person name="Natvig D."/>
            <person name="Lalanne C."/>
            <person name="Gautier V."/>
            <person name="Ament-Velasquez S.L."/>
            <person name="Kruys A."/>
            <person name="Hutchinson M.I."/>
            <person name="Powell A.J."/>
            <person name="Barry K."/>
            <person name="Miller A.N."/>
            <person name="Grigoriev I.V."/>
            <person name="Debuchy R."/>
            <person name="Gladieux P."/>
            <person name="Thoren M.H."/>
            <person name="Johannesson H."/>
        </authorList>
    </citation>
    <scope>NUCLEOTIDE SEQUENCE</scope>
    <source>
        <strain evidence="2">CBS 990.96</strain>
    </source>
</reference>
<dbReference type="Proteomes" id="UP001301958">
    <property type="component" value="Unassembled WGS sequence"/>
</dbReference>
<comment type="caution">
    <text evidence="2">The sequence shown here is derived from an EMBL/GenBank/DDBJ whole genome shotgun (WGS) entry which is preliminary data.</text>
</comment>
<dbReference type="PANTHER" id="PTHR39596:SF2">
    <property type="entry name" value="HET DOMAIN PROTEIN (AFU_ORTHOLOGUE AFUA_1G17550)-RELATED"/>
    <property type="match status" value="1"/>
</dbReference>
<proteinExistence type="predicted"/>